<evidence type="ECO:0000256" key="11">
    <source>
        <dbReference type="RuleBase" id="RU365003"/>
    </source>
</evidence>
<evidence type="ECO:0000256" key="1">
    <source>
        <dbReference type="ARBA" id="ARBA00004512"/>
    </source>
</evidence>
<evidence type="ECO:0000313" key="13">
    <source>
        <dbReference type="Proteomes" id="UP000504637"/>
    </source>
</evidence>
<dbReference type="AlphaFoldDB" id="A0A6J3MJ93"/>
<dbReference type="GeneID" id="54364523"/>
<accession>A0A6J3MJ93</accession>
<feature type="region of interest" description="Disordered" evidence="12">
    <location>
        <begin position="177"/>
        <end position="212"/>
    </location>
</feature>
<evidence type="ECO:0000256" key="7">
    <source>
        <dbReference type="ARBA" id="ARBA00023136"/>
    </source>
</evidence>
<dbReference type="GO" id="GO:0000421">
    <property type="term" value="C:autophagosome membrane"/>
    <property type="evidence" value="ECO:0007669"/>
    <property type="project" value="UniProtKB-SubCell"/>
</dbReference>
<evidence type="ECO:0000256" key="6">
    <source>
        <dbReference type="ARBA" id="ARBA00023006"/>
    </source>
</evidence>
<evidence type="ECO:0000256" key="5">
    <source>
        <dbReference type="ARBA" id="ARBA00022554"/>
    </source>
</evidence>
<name>A0A6J3MJ93_9PEZI</name>
<dbReference type="PANTHER" id="PTHR13299">
    <property type="entry name" value="PEROXISOMAL MEMBRANE PROTEIN PEX16"/>
    <property type="match status" value="1"/>
</dbReference>
<organism evidence="14">
    <name type="scientific">Dissoconium aciculare CBS 342.82</name>
    <dbReference type="NCBI Taxonomy" id="1314786"/>
    <lineage>
        <taxon>Eukaryota</taxon>
        <taxon>Fungi</taxon>
        <taxon>Dikarya</taxon>
        <taxon>Ascomycota</taxon>
        <taxon>Pezizomycotina</taxon>
        <taxon>Dothideomycetes</taxon>
        <taxon>Dothideomycetidae</taxon>
        <taxon>Mycosphaerellales</taxon>
        <taxon>Dissoconiaceae</taxon>
        <taxon>Dissoconium</taxon>
    </lineage>
</organism>
<keyword evidence="5" id="KW-0926">Vacuole</keyword>
<reference evidence="14" key="3">
    <citation type="submission" date="2025-08" db="UniProtKB">
        <authorList>
            <consortium name="RefSeq"/>
        </authorList>
    </citation>
    <scope>IDENTIFICATION</scope>
    <source>
        <strain evidence="14">CBS 342.82</strain>
    </source>
</reference>
<keyword evidence="8 10" id="KW-0449">Lipoprotein</keyword>
<keyword evidence="13" id="KW-1185">Reference proteome</keyword>
<feature type="region of interest" description="Disordered" evidence="12">
    <location>
        <begin position="378"/>
        <end position="414"/>
    </location>
</feature>
<dbReference type="InterPro" id="IPR029071">
    <property type="entry name" value="Ubiquitin-like_domsf"/>
</dbReference>
<dbReference type="InterPro" id="IPR004241">
    <property type="entry name" value="Atg8-like"/>
</dbReference>
<gene>
    <name evidence="14" type="ORF">K489DRAFT_392146</name>
</gene>
<dbReference type="RefSeq" id="XP_033464835.1">
    <property type="nucleotide sequence ID" value="XM_033606723.1"/>
</dbReference>
<dbReference type="GO" id="GO:0006914">
    <property type="term" value="P:autophagy"/>
    <property type="evidence" value="ECO:0007669"/>
    <property type="project" value="UniProtKB-KW"/>
</dbReference>
<protein>
    <recommendedName>
        <fullName evidence="11">Peroxisomal membrane protein PEX16</fullName>
    </recommendedName>
</protein>
<sequence>MELIKDVAEQSKMVVRLPAMYNEFITKNASAVGQVEGALRSLTYLIPGSFQTSDLASESLNSGVQLLALYHDSLLSRAIAQTIRTSHKHQTPHSRYTRFFCQKSKTYRRTATTLQVVQYVELLLEMMAKRRDERTQWRLVVVLESIKALCRIILMRLTNSRPLLTPPLPERQLLEEKEVHDEETLASPPSERSEAGSEQWSMPRTSLTLPPLPSPDDISSYLLSKVLTADDIKPPTALLHRTAGLGEFAELLFILRPVIYAVAMAYYSQRDDGRGKSDWRPWLLGLSIEYGARQLAKRDLETRRPGGARGLTQLERDELKKRGWALGWWAMRGAFYENVTQVMVQGVSSRLKGKPLLDMVATFVEDYDFLWEHPPPPSSLHSTTSSVHQPTTATHQHQFSNGERKYPNHRKPQIHPPHRVIMRSKFKDEHPFEKRKAEAERIRQKYADRIPVICEKVEKSDIATIDKKKYLVPADLTVGQFVYVIRKRIKLSPEKAIFIFVDEVLPPTAALMSSIYEEHKDEDGFLYITYSGENTFGESV</sequence>
<dbReference type="CDD" id="cd16128">
    <property type="entry name" value="Ubl_ATG8"/>
    <property type="match status" value="1"/>
</dbReference>
<dbReference type="GO" id="GO:0007031">
    <property type="term" value="P:peroxisome organization"/>
    <property type="evidence" value="ECO:0007669"/>
    <property type="project" value="UniProtKB-KW"/>
</dbReference>
<evidence type="ECO:0000256" key="12">
    <source>
        <dbReference type="SAM" id="MobiDB-lite"/>
    </source>
</evidence>
<feature type="compositionally biased region" description="Polar residues" evidence="12">
    <location>
        <begin position="387"/>
        <end position="401"/>
    </location>
</feature>
<dbReference type="GO" id="GO:0005778">
    <property type="term" value="C:peroxisomal membrane"/>
    <property type="evidence" value="ECO:0007669"/>
    <property type="project" value="UniProtKB-SubCell"/>
</dbReference>
<evidence type="ECO:0000313" key="14">
    <source>
        <dbReference type="RefSeq" id="XP_033464835.1"/>
    </source>
</evidence>
<feature type="lipid moiety-binding region" description="Phosphatidylserine amidated glycine; alternate" evidence="10">
    <location>
        <position position="537"/>
    </location>
</feature>
<keyword evidence="11" id="KW-0576">Peroxisome</keyword>
<keyword evidence="11" id="KW-0962">Peroxisome biogenesis</keyword>
<dbReference type="Gene3D" id="3.10.20.90">
    <property type="entry name" value="Phosphatidylinositol 3-kinase Catalytic Subunit, Chain A, domain 1"/>
    <property type="match status" value="1"/>
</dbReference>
<evidence type="ECO:0000256" key="9">
    <source>
        <dbReference type="ARBA" id="ARBA00023329"/>
    </source>
</evidence>
<evidence type="ECO:0000256" key="3">
    <source>
        <dbReference type="ARBA" id="ARBA00007293"/>
    </source>
</evidence>
<dbReference type="Proteomes" id="UP000504637">
    <property type="component" value="Unplaced"/>
</dbReference>
<reference evidence="14" key="2">
    <citation type="submission" date="2020-04" db="EMBL/GenBank/DDBJ databases">
        <authorList>
            <consortium name="NCBI Genome Project"/>
        </authorList>
    </citation>
    <scope>NUCLEOTIDE SEQUENCE</scope>
    <source>
        <strain evidence="14">CBS 342.82</strain>
    </source>
</reference>
<proteinExistence type="inferred from homology"/>
<dbReference type="PANTHER" id="PTHR13299:SF0">
    <property type="entry name" value="PEROXISOMAL MEMBRANE PROTEIN PEX16"/>
    <property type="match status" value="1"/>
</dbReference>
<keyword evidence="6" id="KW-0072">Autophagy</keyword>
<keyword evidence="9" id="KW-0968">Cytoplasmic vesicle</keyword>
<comment type="subcellular location">
    <subcellularLocation>
        <location evidence="1">Cytoplasmic vesicle</location>
        <location evidence="1">Autophagosome membrane</location>
        <topology evidence="1">Lipid-anchor</topology>
    </subcellularLocation>
    <subcellularLocation>
        <location evidence="11">Peroxisome membrane</location>
    </subcellularLocation>
    <subcellularLocation>
        <location evidence="2">Vacuole membrane</location>
        <topology evidence="2">Lipid-anchor</topology>
    </subcellularLocation>
</comment>
<dbReference type="GO" id="GO:0048646">
    <property type="term" value="P:anatomical structure formation involved in morphogenesis"/>
    <property type="evidence" value="ECO:0007669"/>
    <property type="project" value="UniProtKB-ARBA"/>
</dbReference>
<dbReference type="GO" id="GO:0031410">
    <property type="term" value="C:cytoplasmic vesicle"/>
    <property type="evidence" value="ECO:0007669"/>
    <property type="project" value="UniProtKB-KW"/>
</dbReference>
<evidence type="ECO:0000256" key="10">
    <source>
        <dbReference type="PIRSR" id="PIRSR604241-50"/>
    </source>
</evidence>
<feature type="compositionally biased region" description="Low complexity" evidence="12">
    <location>
        <begin position="203"/>
        <end position="212"/>
    </location>
</feature>
<dbReference type="InterPro" id="IPR013919">
    <property type="entry name" value="Pex16"/>
</dbReference>
<evidence type="ECO:0000256" key="4">
    <source>
        <dbReference type="ARBA" id="ARBA00009505"/>
    </source>
</evidence>
<keyword evidence="7" id="KW-0472">Membrane</keyword>
<dbReference type="FunFam" id="3.10.20.90:FF:000010">
    <property type="entry name" value="Autophagy-related protein"/>
    <property type="match status" value="1"/>
</dbReference>
<dbReference type="OrthoDB" id="2021143at2759"/>
<comment type="similarity">
    <text evidence="4 11">Belongs to the peroxin-16 family.</text>
</comment>
<comment type="similarity">
    <text evidence="3">Belongs to the ATG8 family.</text>
</comment>
<dbReference type="Pfam" id="PF02991">
    <property type="entry name" value="ATG8"/>
    <property type="match status" value="1"/>
</dbReference>
<dbReference type="SUPFAM" id="SSF54236">
    <property type="entry name" value="Ubiquitin-like"/>
    <property type="match status" value="1"/>
</dbReference>
<evidence type="ECO:0000256" key="2">
    <source>
        <dbReference type="ARBA" id="ARBA00004592"/>
    </source>
</evidence>
<evidence type="ECO:0000256" key="8">
    <source>
        <dbReference type="ARBA" id="ARBA00023288"/>
    </source>
</evidence>
<reference evidence="14" key="1">
    <citation type="submission" date="2020-01" db="EMBL/GenBank/DDBJ databases">
        <authorList>
            <consortium name="DOE Joint Genome Institute"/>
            <person name="Haridas S."/>
            <person name="Albert R."/>
            <person name="Binder M."/>
            <person name="Bloem J."/>
            <person name="Labutti K."/>
            <person name="Salamov A."/>
            <person name="Andreopoulos B."/>
            <person name="Baker S.E."/>
            <person name="Barry K."/>
            <person name="Bills G."/>
            <person name="Bluhm B.H."/>
            <person name="Cannon C."/>
            <person name="Castanera R."/>
            <person name="Culley D.E."/>
            <person name="Daum C."/>
            <person name="Ezra D."/>
            <person name="Gonzalez J.B."/>
            <person name="Henrissat B."/>
            <person name="Kuo A."/>
            <person name="Liang C."/>
            <person name="Lipzen A."/>
            <person name="Lutzoni F."/>
            <person name="Magnuson J."/>
            <person name="Mondo S."/>
            <person name="Nolan M."/>
            <person name="Ohm R."/>
            <person name="Pangilinan J."/>
            <person name="Park H.-J."/>
            <person name="Ramirez L."/>
            <person name="Alfaro M."/>
            <person name="Sun H."/>
            <person name="Tritt A."/>
            <person name="Yoshinaga Y."/>
            <person name="Zwiers L.-H."/>
            <person name="Turgeon B.G."/>
            <person name="Goodwin S.B."/>
            <person name="Spatafora J.W."/>
            <person name="Crous P.W."/>
            <person name="Grigoriev I.V."/>
        </authorList>
    </citation>
    <scope>NUCLEOTIDE SEQUENCE</scope>
    <source>
        <strain evidence="14">CBS 342.82</strain>
    </source>
</reference>
<dbReference type="Pfam" id="PF08610">
    <property type="entry name" value="Pex16"/>
    <property type="match status" value="1"/>
</dbReference>